<sequence>MTEVPGAPRRQDGQLRQARFEPAAARHKRESRAANTGPAALEEFGTPGFTQKADERLQQALIEWLITGKSKDHLFPRNASIQPFIDVFNKAAREPKVQAWLKSMGMDVSSVRVFSEGVEGTVLIKGKQVKCRFTATDGSGWNEVGARLTEAADKLSPNSAGVLLPQKGRFVDLDTVFNFYGVEPPHSDQQKASLGELLKTAGWPAITDDKRSLWRQQYAQLLQKISDIDARSSLATQLWQLVKGADDTLMLSLGDSVAEVGPDSTLAQKSQAPREHFAGWLALPAFKAFIEKLGYGGADQVYRVFDGSLQIRDRRSQWFSLDRFLQDEISKVSAGGSSTERQAVETLKAGFSQLREMCKPIGNTLYSRPLYDARQYLAFAGLGSPRTPAQVYAAISGLSENLPPAPPRWTLPSTRPENPNRAWADADFGKYLLSSMQTGYALVKIPEDTSLAPALDIYHQVLAQPDLQAWIKSKGLETQGLELHRDSISGYANRDGVRTAVTFSTADDSGWWQVSEKLRLITAVLDPADEGLYYLEEGESWLPVGVVVQGYGLPQLDAYEGRKPVMAQLQTGGLVMPAGQYQSLSSRLEHVRQTIGDLDERAYLADYLERKIGNAPDDAPWDWSEHAAQPSASSTLVAGDDGVRASLQRLTESPALRTHLEKAGFFWEGQPFRLSEGKFEHQLPDGHWLDLTSVISADRGLDLELRRLMDLSHSRGHALYSVPSYDVRQLLDHKGLGSPRTVGETRNVVRWLRSALPPAPPLGNYSDLLEEPWSPVRLTAGDKASLKAEADRRLGGQRPRGFDYLEETSLELLQQNPAEHLEKFLNSREVLNDGDTFARMLKWHASPVPKAVRQQLALAALTLHAGVNVPPRPGYIAGYALYQTSNMGRTFNAVRRDLERHLQLERGLDPKLAVLVAQVGLAQGAPELLIRDVPKEIRIGTPAWMELRLGAAMAELKGPGTSRMMNEQQISDLTTLAATSEEQATLIQLPAMRILLDWAVLNGVIPAAVAGEHPESALKTASAAFFKQRREVNDALNAVAELPARKAIAIRELLKVFPGITRNELETMKVLLADADARRNRPISEPRARSLIETYMTGDLMPGKWILRRDMPERLSRHRSTPFQTNLAVDAPAEKRAALDERIRRLPALKPLLEQAVDAHSATLKTAYATQLKLMFAKLPLADRQLLDHPQSVVTVFTVRGETGLPPATQTDADVQAARGRQGTLMRVELGKQVCYFEVFANGKIIKRTDLPQQLREGDVLKGKPSPLGLDGIYVKAFTGGFKLNLDLDAYLKGATPRPNVSSKVIVERIGEPIGGVKAAGGAPRSDMIDTYASPKTHSIATLIADKNLYESDEQMLLRAEGTLPLEKKREALARDKAILKGLVPFLGAYQAFSDGNIGSGLFALTLDVGGLLIGAGGQVRSLLRTAKALTPNPLGSAVRRLGSAVAPLTPRKAWTKPVASFSDRAFNFIKESALLTNGVMNPADGYAQLTEAAVKGVFNLSRLAPSASLLGKASPHLITIEEKLRAYWLAGGWDSAPAPRQ</sequence>
<accession>A0A0R2ZEU0</accession>
<organism evidence="2 3">
    <name type="scientific">Pseudomonas trivialis</name>
    <dbReference type="NCBI Taxonomy" id="200450"/>
    <lineage>
        <taxon>Bacteria</taxon>
        <taxon>Pseudomonadati</taxon>
        <taxon>Pseudomonadota</taxon>
        <taxon>Gammaproteobacteria</taxon>
        <taxon>Pseudomonadales</taxon>
        <taxon>Pseudomonadaceae</taxon>
        <taxon>Pseudomonas</taxon>
    </lineage>
</organism>
<evidence type="ECO:0000313" key="3">
    <source>
        <dbReference type="Proteomes" id="UP000052019"/>
    </source>
</evidence>
<name>A0A0R2ZEU0_9PSED</name>
<evidence type="ECO:0000313" key="2">
    <source>
        <dbReference type="EMBL" id="KRP59319.1"/>
    </source>
</evidence>
<protein>
    <submittedName>
        <fullName evidence="2">Uncharacterized protein</fullName>
    </submittedName>
</protein>
<comment type="caution">
    <text evidence="2">The sequence shown here is derived from an EMBL/GenBank/DDBJ whole genome shotgun (WGS) entry which is preliminary data.</text>
</comment>
<dbReference type="EMBL" id="JYLK01000010">
    <property type="protein sequence ID" value="KRP59319.1"/>
    <property type="molecule type" value="Genomic_DNA"/>
</dbReference>
<feature type="region of interest" description="Disordered" evidence="1">
    <location>
        <begin position="1"/>
        <end position="42"/>
    </location>
</feature>
<reference evidence="2 3" key="1">
    <citation type="submission" date="2015-02" db="EMBL/GenBank/DDBJ databases">
        <title>Two Pseudomonas sp. nov. isolated from raw milk.</title>
        <authorList>
            <person name="Wenning M."/>
            <person name="von Neubeck M."/>
            <person name="Huptas C."/>
            <person name="Scherer S."/>
        </authorList>
    </citation>
    <scope>NUCLEOTIDE SEQUENCE [LARGE SCALE GENOMIC DNA]</scope>
    <source>
        <strain evidence="2 3">DSM 14937</strain>
    </source>
</reference>
<proteinExistence type="predicted"/>
<evidence type="ECO:0000256" key="1">
    <source>
        <dbReference type="SAM" id="MobiDB-lite"/>
    </source>
</evidence>
<dbReference type="Proteomes" id="UP000052019">
    <property type="component" value="Unassembled WGS sequence"/>
</dbReference>
<dbReference type="PATRIC" id="fig|200450.4.peg.124"/>
<gene>
    <name evidence="2" type="ORF">TU79_16075</name>
</gene>